<keyword evidence="1 2" id="KW-0238">DNA-binding</keyword>
<accession>A0A239PAW5</accession>
<dbReference type="EMBL" id="FZOD01000109">
    <property type="protein sequence ID" value="SNT64013.1"/>
    <property type="molecule type" value="Genomic_DNA"/>
</dbReference>
<dbReference type="AlphaFoldDB" id="A0A239PAW5"/>
<feature type="domain" description="HTH tetR-type" evidence="3">
    <location>
        <begin position="7"/>
        <end position="67"/>
    </location>
</feature>
<protein>
    <submittedName>
        <fullName evidence="4">Transcriptional regulator, TetR family</fullName>
    </submittedName>
</protein>
<dbReference type="Gene3D" id="1.10.357.10">
    <property type="entry name" value="Tetracycline Repressor, domain 2"/>
    <property type="match status" value="1"/>
</dbReference>
<dbReference type="OrthoDB" id="3193022at2"/>
<proteinExistence type="predicted"/>
<dbReference type="RefSeq" id="WP_089213710.1">
    <property type="nucleotide sequence ID" value="NZ_FZOD01000109.1"/>
</dbReference>
<dbReference type="PROSITE" id="PS50977">
    <property type="entry name" value="HTH_TETR_2"/>
    <property type="match status" value="1"/>
</dbReference>
<evidence type="ECO:0000259" key="3">
    <source>
        <dbReference type="PROSITE" id="PS50977"/>
    </source>
</evidence>
<gene>
    <name evidence="4" type="ORF">SAMN05216276_11092</name>
</gene>
<feature type="DNA-binding region" description="H-T-H motif" evidence="2">
    <location>
        <begin position="30"/>
        <end position="49"/>
    </location>
</feature>
<dbReference type="GO" id="GO:0003677">
    <property type="term" value="F:DNA binding"/>
    <property type="evidence" value="ECO:0007669"/>
    <property type="project" value="UniProtKB-UniRule"/>
</dbReference>
<reference evidence="4 5" key="1">
    <citation type="submission" date="2017-06" db="EMBL/GenBank/DDBJ databases">
        <authorList>
            <person name="Kim H.J."/>
            <person name="Triplett B.A."/>
        </authorList>
    </citation>
    <scope>NUCLEOTIDE SEQUENCE [LARGE SCALE GENOMIC DNA]</scope>
    <source>
        <strain evidence="4 5">CGMCC 4.2132</strain>
    </source>
</reference>
<dbReference type="Proteomes" id="UP000198282">
    <property type="component" value="Unassembled WGS sequence"/>
</dbReference>
<dbReference type="InterPro" id="IPR009057">
    <property type="entry name" value="Homeodomain-like_sf"/>
</dbReference>
<organism evidence="4 5">
    <name type="scientific">Streptosporangium subroseum</name>
    <dbReference type="NCBI Taxonomy" id="106412"/>
    <lineage>
        <taxon>Bacteria</taxon>
        <taxon>Bacillati</taxon>
        <taxon>Actinomycetota</taxon>
        <taxon>Actinomycetes</taxon>
        <taxon>Streptosporangiales</taxon>
        <taxon>Streptosporangiaceae</taxon>
        <taxon>Streptosporangium</taxon>
    </lineage>
</organism>
<dbReference type="InterPro" id="IPR001647">
    <property type="entry name" value="HTH_TetR"/>
</dbReference>
<keyword evidence="5" id="KW-1185">Reference proteome</keyword>
<name>A0A239PAW5_9ACTN</name>
<evidence type="ECO:0000313" key="5">
    <source>
        <dbReference type="Proteomes" id="UP000198282"/>
    </source>
</evidence>
<evidence type="ECO:0000313" key="4">
    <source>
        <dbReference type="EMBL" id="SNT64013.1"/>
    </source>
</evidence>
<sequence length="187" mass="20806">MVDPRITRTERATEEAVITLASTRPISQISVSELAEAAGVSRATFYNRYTTPLDVLTRVLRGDLQARRAKDEERRTTSTAPPSVALRLATRDIVDHVERYRGIYRHSQHDSADRGVYDALTEHFTDYGLAFMRTSGHAPPEGINHQIVAQFLAHGFTGALKAWLSDDSISRDELVEAVSAAAPAWWT</sequence>
<dbReference type="SUPFAM" id="SSF46689">
    <property type="entry name" value="Homeodomain-like"/>
    <property type="match status" value="1"/>
</dbReference>
<evidence type="ECO:0000256" key="1">
    <source>
        <dbReference type="ARBA" id="ARBA00023125"/>
    </source>
</evidence>
<evidence type="ECO:0000256" key="2">
    <source>
        <dbReference type="PROSITE-ProRule" id="PRU00335"/>
    </source>
</evidence>